<dbReference type="Proteomes" id="UP001465755">
    <property type="component" value="Unassembled WGS sequence"/>
</dbReference>
<keyword evidence="9" id="KW-1185">Reference proteome</keyword>
<feature type="region of interest" description="Disordered" evidence="5">
    <location>
        <begin position="566"/>
        <end position="614"/>
    </location>
</feature>
<evidence type="ECO:0000313" key="9">
    <source>
        <dbReference type="Proteomes" id="UP001465755"/>
    </source>
</evidence>
<organism evidence="8 9">
    <name type="scientific">Symbiochloris irregularis</name>
    <dbReference type="NCBI Taxonomy" id="706552"/>
    <lineage>
        <taxon>Eukaryota</taxon>
        <taxon>Viridiplantae</taxon>
        <taxon>Chlorophyta</taxon>
        <taxon>core chlorophytes</taxon>
        <taxon>Trebouxiophyceae</taxon>
        <taxon>Trebouxiales</taxon>
        <taxon>Trebouxiaceae</taxon>
        <taxon>Symbiochloris</taxon>
    </lineage>
</organism>
<evidence type="ECO:0000313" key="8">
    <source>
        <dbReference type="EMBL" id="KAK9794371.1"/>
    </source>
</evidence>
<feature type="compositionally biased region" description="Low complexity" evidence="5">
    <location>
        <begin position="1431"/>
        <end position="1443"/>
    </location>
</feature>
<dbReference type="InterPro" id="IPR007452">
    <property type="entry name" value="TamB_C"/>
</dbReference>
<gene>
    <name evidence="8" type="ORF">WJX73_008913</name>
</gene>
<evidence type="ECO:0000256" key="3">
    <source>
        <dbReference type="ARBA" id="ARBA00022989"/>
    </source>
</evidence>
<feature type="compositionally biased region" description="Polar residues" evidence="5">
    <location>
        <begin position="502"/>
        <end position="511"/>
    </location>
</feature>
<comment type="caution">
    <text evidence="8">The sequence shown here is derived from an EMBL/GenBank/DDBJ whole genome shotgun (WGS) entry which is preliminary data.</text>
</comment>
<feature type="compositionally biased region" description="Low complexity" evidence="5">
    <location>
        <begin position="1039"/>
        <end position="1056"/>
    </location>
</feature>
<dbReference type="Pfam" id="PF04357">
    <property type="entry name" value="TamB"/>
    <property type="match status" value="1"/>
</dbReference>
<dbReference type="InterPro" id="IPR053022">
    <property type="entry name" value="Chloroplast_translocon_comp"/>
</dbReference>
<evidence type="ECO:0000256" key="6">
    <source>
        <dbReference type="SAM" id="Phobius"/>
    </source>
</evidence>
<dbReference type="EMBL" id="JALJOQ010000139">
    <property type="protein sequence ID" value="KAK9794371.1"/>
    <property type="molecule type" value="Genomic_DNA"/>
</dbReference>
<feature type="compositionally biased region" description="Low complexity" evidence="5">
    <location>
        <begin position="517"/>
        <end position="527"/>
    </location>
</feature>
<keyword evidence="3 6" id="KW-1133">Transmembrane helix</keyword>
<name>A0AAW1NTS2_9CHLO</name>
<feature type="compositionally biased region" description="Basic and acidic residues" evidence="5">
    <location>
        <begin position="1708"/>
        <end position="1727"/>
    </location>
</feature>
<reference evidence="8 9" key="1">
    <citation type="journal article" date="2024" name="Nat. Commun.">
        <title>Phylogenomics reveals the evolutionary origins of lichenization in chlorophyte algae.</title>
        <authorList>
            <person name="Puginier C."/>
            <person name="Libourel C."/>
            <person name="Otte J."/>
            <person name="Skaloud P."/>
            <person name="Haon M."/>
            <person name="Grisel S."/>
            <person name="Petersen M."/>
            <person name="Berrin J.G."/>
            <person name="Delaux P.M."/>
            <person name="Dal Grande F."/>
            <person name="Keller J."/>
        </authorList>
    </citation>
    <scope>NUCLEOTIDE SEQUENCE [LARGE SCALE GENOMIC DNA]</scope>
    <source>
        <strain evidence="8 9">SAG 2036</strain>
    </source>
</reference>
<proteinExistence type="predicted"/>
<evidence type="ECO:0000256" key="5">
    <source>
        <dbReference type="SAM" id="MobiDB-lite"/>
    </source>
</evidence>
<feature type="region of interest" description="Disordered" evidence="5">
    <location>
        <begin position="1032"/>
        <end position="1064"/>
    </location>
</feature>
<feature type="region of interest" description="Disordered" evidence="5">
    <location>
        <begin position="1130"/>
        <end position="1153"/>
    </location>
</feature>
<accession>A0AAW1NTS2</accession>
<dbReference type="GO" id="GO:0009306">
    <property type="term" value="P:protein secretion"/>
    <property type="evidence" value="ECO:0007669"/>
    <property type="project" value="InterPro"/>
</dbReference>
<comment type="subcellular location">
    <subcellularLocation>
        <location evidence="1">Membrane</location>
        <topology evidence="1">Single-pass membrane protein</topology>
    </subcellularLocation>
</comment>
<feature type="transmembrane region" description="Helical" evidence="6">
    <location>
        <begin position="120"/>
        <end position="143"/>
    </location>
</feature>
<dbReference type="GO" id="GO:0005886">
    <property type="term" value="C:plasma membrane"/>
    <property type="evidence" value="ECO:0007669"/>
    <property type="project" value="InterPro"/>
</dbReference>
<keyword evidence="4 6" id="KW-0472">Membrane</keyword>
<dbReference type="PANTHER" id="PTHR34457">
    <property type="entry name" value="EMBRYO DEFECTIVE 2410"/>
    <property type="match status" value="1"/>
</dbReference>
<evidence type="ECO:0000256" key="1">
    <source>
        <dbReference type="ARBA" id="ARBA00004167"/>
    </source>
</evidence>
<feature type="domain" description="Translocation and assembly module TamB C-terminal" evidence="7">
    <location>
        <begin position="1820"/>
        <end position="2223"/>
    </location>
</feature>
<feature type="region of interest" description="Disordered" evidence="5">
    <location>
        <begin position="497"/>
        <end position="527"/>
    </location>
</feature>
<sequence>MLTQQWAGRPKDACKHGSSQCFPVYAGLHRNAFPVVPCRLHRRAVGRRLPGLSPFRLLHGKHTPYRRYRQRVCCSAEELPHQQQSGERRTFSAAASRLLAAIVARAREWRRVLSTWLTSWVFKAVSVGALALGAFTVALNVWAVGSINAQLLPQACHFATVAARRQVTAERVNWVAPTGLLGVTPLASLANFQVGPAAMERTSMHLPEVLVSASPLQSLLQRRIVLHLSAPNAQIALVQGPNLSWFGYPDDLSPTVRDFLPGLREAQGLEKPRPLPDIPASTSTSWVAPAPAAPAQEELWAERWEGAPGSYGGYREKGIFSRVGRRRSRRSMLRQPRQLCKSRTAPMQELAMPAADAEMEAVEDSYADASVDAAEPRYRPGAVRARAPAGGIATWIGKQLEGLWDHIQLPEAGVGGISIRNGTLLAHMAGEPIPRRFDSVNMNLSLSPDYRNLSLDLSGLPHERDPASHRCTMTSPLAVRHLRDAPTAPIVHSYAQAPPLDSQDSTATSQLDGGAQGSAEGAGESGGMAAVRAENGVSFDLGRTPNDWQDALEAYTADIARSLTDAQPEGASAAEQASGGKQASAAAVSITPAQSAQPQATQSDASPQKPTGGRVWVRVDAKRMGEPFPDTSITIGGKNIHAPLIERILELPMDIYAGRLNGKFRMHCYDQATWKLPSFTGRIFVRDGSFHLWDATDDFSSVSVDLLFEHDRLYMHNATGLFGAIPLTLTGDMDLDPDTGSYRLSANVPRVEVNDVRKTLGIKPTPYPVAGALRGVLHCTGPLERPVFSGTAVAMLPDRQMLEGMEPSDARDALMAESQAAGAYDRVPFTSASCVFSMDTSTDVLLLHSLQAEPLGGGQMQGAGRVWVSPQAEHDPMAVRVHMEGRRLPFDSLLLRYLPQGVTLPPPVRLGEGRVSGTMQGSQVAPHIQAKWHAQEAEAHGTADLRPEAMDLSLHAPTLDLQARLHLQPADLEALKSAVTQAEVSQLAQQVIEGCDVDCSFRGLDVMPLFRPAEPAAAPQRLRLNGRAKFAGRVDHEQQQQQQQESSEADEPAAGAAEERQQPSVFRGELALEGLRVNQLKLTRNLSGTLAASAHGLQIEAQGPRPDEALKVQLALPLFAADANANAAPLEASKASASTPSQPDARSNTESREDNALAKAAAFGKGLDLGQLWNPLAGLGSRAEASAEAGDKSAGAVGNATTDAGVAGGASLSLRCGQLMLSAEANASGSVVDCAVRNLMLDELELASLRGEVQEASLHLDLGARLGRGAWAVTGPRFSGLHGHSLAGAARWDRDVVRLERCLLQQENSRYEVQGEYVIPSSSTIPKSALSMARAAAPPKSHSADGSHAHRDTQPAAFEPGRWRLQVSVPQAELQELLPAGRLLSRAARVTPLQYERAKAAFLDQVSTAGVAAQELGKQLEAAAAQALDSSPLSLDPLDSPSSTLPRARGRGEEQGGSPGAFPGLQELRGGWYGTFQAYGGGGGAANVDFNVRGQHWRWGAYLLDQVIAVGGCHSEDGIKLEEVMASAGDAKVLLRGAVLGAKQDASLLLTDFPIALLDPLFRRMPALQHAQPAVGNGAGTANGGPAAFGLSVPFTRMGMGESDHNRNLGPPGLQTSPVNGLLYVRGNVGGSAAVPEGELVVQLYDGAIGPTRLAQAQARAALDTDQRLTFNIDLAPAQPRNAGFVRASGTIPLRPQAQLPPTADSSRNGEGERDADKARSAGEADRSSPPPPDPEAMEVDVRVKDAGMALISSMSPAFRWQAGSADISLSVRGSPGAPIVAGTAALAKGCLQCPYTKYPLTNVGALVRLSDKMLQVEYLDAKLGRRGHVSIHGRLPMSKDQVPEGLDPDSAIAVDIVNLEMRVRNVYTGRIDASLTLGTSLLQPTIGGKLALSRGVAVLAAPAPQNEHPAQQQAQSAGAGSVVNAPAERDLVAKAFAVLAQKGGIARDIPAFDLLQQTSESALGQAGKASEAQLKGLTIHLGPELRAMYPFIVNLGLSGDVELNGPADPARMRIAGTIALDSGEINLVATQLVVDREHVNRVVFSPDTGTDPFIDLALVSSQLRAAVQGRASTWQQHVTLTPTSAPPGEAAEALDPAAAARIWEGQLAGVLLAEDGGLALSHLAASAAHGFMPKIQTQGQLGHAHWRLVSAPSIPGLLSLDPTGDPTALLASLTMGTEVEVQFGKSLTAAMARRVREAVGATQWTLTYQLNSKLRMQFNVSSAFPHPRTLLFQYSSEATAV</sequence>
<evidence type="ECO:0000259" key="7">
    <source>
        <dbReference type="Pfam" id="PF04357"/>
    </source>
</evidence>
<protein>
    <recommendedName>
        <fullName evidence="7">Translocation and assembly module TamB C-terminal domain-containing protein</fullName>
    </recommendedName>
</protein>
<feature type="compositionally biased region" description="Low complexity" evidence="5">
    <location>
        <begin position="566"/>
        <end position="608"/>
    </location>
</feature>
<keyword evidence="2 6" id="KW-0812">Transmembrane</keyword>
<evidence type="ECO:0000256" key="4">
    <source>
        <dbReference type="ARBA" id="ARBA00023136"/>
    </source>
</evidence>
<feature type="region of interest" description="Disordered" evidence="5">
    <location>
        <begin position="1691"/>
        <end position="1738"/>
    </location>
</feature>
<feature type="region of interest" description="Disordered" evidence="5">
    <location>
        <begin position="1431"/>
        <end position="1464"/>
    </location>
</feature>
<evidence type="ECO:0000256" key="2">
    <source>
        <dbReference type="ARBA" id="ARBA00022692"/>
    </source>
</evidence>
<dbReference type="PANTHER" id="PTHR34457:SF3">
    <property type="entry name" value="PROTEIN TIC236, CHLOROPLASTIC"/>
    <property type="match status" value="1"/>
</dbReference>